<dbReference type="InterPro" id="IPR001251">
    <property type="entry name" value="CRAL-TRIO_dom"/>
</dbReference>
<evidence type="ECO:0000313" key="3">
    <source>
        <dbReference type="EMBL" id="OSX75698.1"/>
    </source>
</evidence>
<gene>
    <name evidence="3" type="ORF">BU14_0225s0015</name>
</gene>
<protein>
    <recommendedName>
        <fullName evidence="2">CRAL-TRIO domain-containing protein</fullName>
    </recommendedName>
</protein>
<keyword evidence="4" id="KW-1185">Reference proteome</keyword>
<reference evidence="3 4" key="1">
    <citation type="submission" date="2017-03" db="EMBL/GenBank/DDBJ databases">
        <title>WGS assembly of Porphyra umbilicalis.</title>
        <authorList>
            <person name="Brawley S.H."/>
            <person name="Blouin N.A."/>
            <person name="Ficko-Blean E."/>
            <person name="Wheeler G.L."/>
            <person name="Lohr M."/>
            <person name="Goodson H.V."/>
            <person name="Jenkins J.W."/>
            <person name="Blaby-Haas C.E."/>
            <person name="Helliwell K.E."/>
            <person name="Chan C."/>
            <person name="Marriage T."/>
            <person name="Bhattacharya D."/>
            <person name="Klein A.S."/>
            <person name="Badis Y."/>
            <person name="Brodie J."/>
            <person name="Cao Y."/>
            <person name="Collen J."/>
            <person name="Dittami S.M."/>
            <person name="Gachon C.M."/>
            <person name="Green B.R."/>
            <person name="Karpowicz S."/>
            <person name="Kim J.W."/>
            <person name="Kudahl U."/>
            <person name="Lin S."/>
            <person name="Michel G."/>
            <person name="Mittag M."/>
            <person name="Olson B.J."/>
            <person name="Pangilinan J."/>
            <person name="Peng Y."/>
            <person name="Qiu H."/>
            <person name="Shu S."/>
            <person name="Singer J.T."/>
            <person name="Smith A.G."/>
            <person name="Sprecher B.N."/>
            <person name="Wagner V."/>
            <person name="Wang W."/>
            <person name="Wang Z.-Y."/>
            <person name="Yan J."/>
            <person name="Yarish C."/>
            <person name="Zoeuner-Riek S."/>
            <person name="Zhuang Y."/>
            <person name="Zou Y."/>
            <person name="Lindquist E.A."/>
            <person name="Grimwood J."/>
            <person name="Barry K."/>
            <person name="Rokhsar D.S."/>
            <person name="Schmutz J."/>
            <person name="Stiller J.W."/>
            <person name="Grossman A.R."/>
            <person name="Prochnik S.E."/>
        </authorList>
    </citation>
    <scope>NUCLEOTIDE SEQUENCE [LARGE SCALE GENOMIC DNA]</scope>
    <source>
        <strain evidence="3">4086291</strain>
    </source>
</reference>
<proteinExistence type="predicted"/>
<dbReference type="EMBL" id="KV918894">
    <property type="protein sequence ID" value="OSX75698.1"/>
    <property type="molecule type" value="Genomic_DNA"/>
</dbReference>
<dbReference type="SUPFAM" id="SSF52087">
    <property type="entry name" value="CRAL/TRIO domain"/>
    <property type="match status" value="1"/>
</dbReference>
<dbReference type="Gene3D" id="3.40.525.10">
    <property type="entry name" value="CRAL-TRIO lipid binding domain"/>
    <property type="match status" value="1"/>
</dbReference>
<dbReference type="AlphaFoldDB" id="A0A1X6P4D0"/>
<evidence type="ECO:0000313" key="4">
    <source>
        <dbReference type="Proteomes" id="UP000218209"/>
    </source>
</evidence>
<dbReference type="InterPro" id="IPR036865">
    <property type="entry name" value="CRAL-TRIO_dom_sf"/>
</dbReference>
<evidence type="ECO:0000256" key="1">
    <source>
        <dbReference type="SAM" id="Phobius"/>
    </source>
</evidence>
<dbReference type="OrthoDB" id="75724at2759"/>
<keyword evidence="1" id="KW-0812">Transmembrane</keyword>
<name>A0A1X6P4D0_PORUM</name>
<evidence type="ECO:0000259" key="2">
    <source>
        <dbReference type="Pfam" id="PF00650"/>
    </source>
</evidence>
<keyword evidence="1" id="KW-0472">Membrane</keyword>
<keyword evidence="1" id="KW-1133">Transmembrane helix</keyword>
<feature type="transmembrane region" description="Helical" evidence="1">
    <location>
        <begin position="25"/>
        <end position="48"/>
    </location>
</feature>
<sequence>MIGVARSKENALGWRMMQQVLPLRLQGILFTNPPPGVGVLWAIVVRFLSPKLRKRVRMGRRSGRVEALPQHVGGRDGGAVGLRPILWRPRTLLSGPALGVPHGPHDGGC</sequence>
<accession>A0A1X6P4D0</accession>
<dbReference type="Proteomes" id="UP000218209">
    <property type="component" value="Unassembled WGS sequence"/>
</dbReference>
<feature type="domain" description="CRAL-TRIO" evidence="2">
    <location>
        <begin position="15"/>
        <end position="72"/>
    </location>
</feature>
<organism evidence="3 4">
    <name type="scientific">Porphyra umbilicalis</name>
    <name type="common">Purple laver</name>
    <name type="synonym">Red alga</name>
    <dbReference type="NCBI Taxonomy" id="2786"/>
    <lineage>
        <taxon>Eukaryota</taxon>
        <taxon>Rhodophyta</taxon>
        <taxon>Bangiophyceae</taxon>
        <taxon>Bangiales</taxon>
        <taxon>Bangiaceae</taxon>
        <taxon>Porphyra</taxon>
    </lineage>
</organism>
<dbReference type="Pfam" id="PF00650">
    <property type="entry name" value="CRAL_TRIO"/>
    <property type="match status" value="1"/>
</dbReference>